<evidence type="ECO:0000313" key="2">
    <source>
        <dbReference type="EMBL" id="BCK85832.1"/>
    </source>
</evidence>
<gene>
    <name evidence="2" type="ORF">MM59RIKEN_31510</name>
</gene>
<dbReference type="Gene3D" id="2.60.120.10">
    <property type="entry name" value="Jelly Rolls"/>
    <property type="match status" value="1"/>
</dbReference>
<keyword evidence="3" id="KW-1185">Reference proteome</keyword>
<organism evidence="2 3">
    <name type="scientific">Pusillibacter faecalis</name>
    <dbReference type="NCBI Taxonomy" id="2714358"/>
    <lineage>
        <taxon>Bacteria</taxon>
        <taxon>Bacillati</taxon>
        <taxon>Bacillota</taxon>
        <taxon>Clostridia</taxon>
        <taxon>Eubacteriales</taxon>
        <taxon>Oscillospiraceae</taxon>
        <taxon>Pusillibacter</taxon>
    </lineage>
</organism>
<protein>
    <submittedName>
        <fullName evidence="2">Cupin</fullName>
    </submittedName>
</protein>
<dbReference type="SUPFAM" id="SSF51182">
    <property type="entry name" value="RmlC-like cupins"/>
    <property type="match status" value="1"/>
</dbReference>
<geneLocation type="plasmid" evidence="2 3">
    <name>pMM59_01</name>
</geneLocation>
<dbReference type="Proteomes" id="UP000679848">
    <property type="component" value="Plasmid pMM59_01"/>
</dbReference>
<reference evidence="2" key="1">
    <citation type="submission" date="2020-09" db="EMBL/GenBank/DDBJ databases">
        <title>New species isolated from human feces.</title>
        <authorList>
            <person name="Kitahara M."/>
            <person name="Shigeno Y."/>
            <person name="Shime M."/>
            <person name="Matsumoto Y."/>
            <person name="Nakamura S."/>
            <person name="Motooka D."/>
            <person name="Fukuoka S."/>
            <person name="Nishikawa H."/>
            <person name="Benno Y."/>
        </authorList>
    </citation>
    <scope>NUCLEOTIDE SEQUENCE</scope>
    <source>
        <strain evidence="2">MM59</strain>
        <plasmid evidence="2">pMM59_01</plasmid>
    </source>
</reference>
<dbReference type="Pfam" id="PF06172">
    <property type="entry name" value="Cupin_5"/>
    <property type="match status" value="1"/>
</dbReference>
<keyword evidence="2" id="KW-0614">Plasmid</keyword>
<dbReference type="CDD" id="cd06121">
    <property type="entry name" value="cupin_YML079wp"/>
    <property type="match status" value="1"/>
</dbReference>
<feature type="domain" description="DUF985" evidence="1">
    <location>
        <begin position="6"/>
        <end position="131"/>
    </location>
</feature>
<proteinExistence type="predicted"/>
<dbReference type="InterPro" id="IPR014710">
    <property type="entry name" value="RmlC-like_jellyroll"/>
</dbReference>
<dbReference type="InterPro" id="IPR039935">
    <property type="entry name" value="YML079W-like"/>
</dbReference>
<dbReference type="EMBL" id="AP023421">
    <property type="protein sequence ID" value="BCK85832.1"/>
    <property type="molecule type" value="Genomic_DNA"/>
</dbReference>
<dbReference type="InterPro" id="IPR011051">
    <property type="entry name" value="RmlC_Cupin_sf"/>
</dbReference>
<sequence length="160" mass="17922">MVPLDREGGVFCQTYISDEVLPEAVIPGRKGDHTLCSAILYLISGACFSRMHRLPTEEIFHFYLGDPVEMLQLYPDGTGKVVRMGQDILHGEELQLTVPRGTWQGTRLVPGGQWALLGTSMAPGMEFHDYEDGDQELLIKQYPQFRDLLEHLAGGPIYES</sequence>
<dbReference type="PANTHER" id="PTHR33387">
    <property type="entry name" value="RMLC-LIKE JELLY ROLL FOLD PROTEIN"/>
    <property type="match status" value="1"/>
</dbReference>
<dbReference type="PANTHER" id="PTHR33387:SF3">
    <property type="entry name" value="DUF985 DOMAIN-CONTAINING PROTEIN"/>
    <property type="match status" value="1"/>
</dbReference>
<dbReference type="AlphaFoldDB" id="A0A830U7L4"/>
<name>A0A830U7L4_9FIRM</name>
<dbReference type="InterPro" id="IPR009327">
    <property type="entry name" value="Cupin_DUF985"/>
</dbReference>
<accession>A0A830U7L4</accession>
<evidence type="ECO:0000259" key="1">
    <source>
        <dbReference type="Pfam" id="PF06172"/>
    </source>
</evidence>
<dbReference type="KEGG" id="pfaa:MM59RIKEN_31510"/>
<evidence type="ECO:0000313" key="3">
    <source>
        <dbReference type="Proteomes" id="UP000679848"/>
    </source>
</evidence>